<protein>
    <recommendedName>
        <fullName evidence="11">GPI mannosyltransferase I</fullName>
    </recommendedName>
</protein>
<dbReference type="GO" id="GO:0006506">
    <property type="term" value="P:GPI anchor biosynthetic process"/>
    <property type="evidence" value="ECO:0007669"/>
    <property type="project" value="UniProtKB-KW"/>
</dbReference>
<dbReference type="GO" id="GO:0051751">
    <property type="term" value="F:alpha-1,4-mannosyltransferase activity"/>
    <property type="evidence" value="ECO:0007669"/>
    <property type="project" value="InterPro"/>
</dbReference>
<dbReference type="KEGG" id="bdw:94335778"/>
<evidence type="ECO:0000313" key="15">
    <source>
        <dbReference type="Proteomes" id="UP001214638"/>
    </source>
</evidence>
<keyword evidence="10 12" id="KW-0472">Membrane</keyword>
<evidence type="ECO:0000256" key="2">
    <source>
        <dbReference type="ARBA" id="ARBA00004687"/>
    </source>
</evidence>
<keyword evidence="4" id="KW-0337">GPI-anchor biosynthesis</keyword>
<name>A0AAD9PGH7_9APIC</name>
<keyword evidence="9 12" id="KW-1133">Transmembrane helix</keyword>
<dbReference type="Proteomes" id="UP001214638">
    <property type="component" value="Unassembled WGS sequence"/>
</dbReference>
<comment type="subcellular location">
    <subcellularLocation>
        <location evidence="1">Endoplasmic reticulum membrane</location>
        <topology evidence="1">Multi-pass membrane protein</topology>
    </subcellularLocation>
</comment>
<comment type="pathway">
    <text evidence="2">Glycolipid biosynthesis; glycosylphosphatidylinositol-anchor biosynthesis.</text>
</comment>
<comment type="similarity">
    <text evidence="3">Belongs to the PIGM family.</text>
</comment>
<organism evidence="13 15">
    <name type="scientific">Babesia duncani</name>
    <dbReference type="NCBI Taxonomy" id="323732"/>
    <lineage>
        <taxon>Eukaryota</taxon>
        <taxon>Sar</taxon>
        <taxon>Alveolata</taxon>
        <taxon>Apicomplexa</taxon>
        <taxon>Aconoidasida</taxon>
        <taxon>Piroplasmida</taxon>
        <taxon>Babesiidae</taxon>
        <taxon>Babesia</taxon>
    </lineage>
</organism>
<evidence type="ECO:0000313" key="14">
    <source>
        <dbReference type="EMBL" id="KAK2198465.1"/>
    </source>
</evidence>
<sequence length="187" mass="21271">MNPTKFKQLESAIHNESEKRSWRLYMYAAGILARMVLIYQAAAFGDSRKCSVAFTNYLNPVDVKYTDIDYRIYTDGAKLMAKGESIYDVPTYRYTPILALILLPNVYIPFFGKILFSVFDILAACIIEMLLETQSEIKRLTLVSFWLLNPFVICISTRGNADCLICLVVLATVYALKHNHIHIAGLL</sequence>
<dbReference type="GO" id="GO:0005789">
    <property type="term" value="C:endoplasmic reticulum membrane"/>
    <property type="evidence" value="ECO:0007669"/>
    <property type="project" value="UniProtKB-SubCell"/>
</dbReference>
<gene>
    <name evidence="14" type="ORF">BdWA1_001480</name>
    <name evidence="13" type="ORF">BdWA1_004140</name>
</gene>
<evidence type="ECO:0000256" key="7">
    <source>
        <dbReference type="ARBA" id="ARBA00022692"/>
    </source>
</evidence>
<comment type="caution">
    <text evidence="13">The sequence shown here is derived from an EMBL/GenBank/DDBJ whole genome shotgun (WGS) entry which is preliminary data.</text>
</comment>
<evidence type="ECO:0000256" key="6">
    <source>
        <dbReference type="ARBA" id="ARBA00022679"/>
    </source>
</evidence>
<evidence type="ECO:0000313" key="13">
    <source>
        <dbReference type="EMBL" id="KAK2194392.1"/>
    </source>
</evidence>
<keyword evidence="5 13" id="KW-0328">Glycosyltransferase</keyword>
<evidence type="ECO:0000256" key="8">
    <source>
        <dbReference type="ARBA" id="ARBA00022824"/>
    </source>
</evidence>
<keyword evidence="8" id="KW-0256">Endoplasmic reticulum</keyword>
<evidence type="ECO:0000256" key="11">
    <source>
        <dbReference type="ARBA" id="ARBA00032997"/>
    </source>
</evidence>
<keyword evidence="15" id="KW-1185">Reference proteome</keyword>
<evidence type="ECO:0000256" key="12">
    <source>
        <dbReference type="SAM" id="Phobius"/>
    </source>
</evidence>
<dbReference type="AlphaFoldDB" id="A0AAD9PGH7"/>
<evidence type="ECO:0000256" key="4">
    <source>
        <dbReference type="ARBA" id="ARBA00022502"/>
    </source>
</evidence>
<proteinExistence type="inferred from homology"/>
<dbReference type="GO" id="GO:1990529">
    <property type="term" value="C:glycosylphosphatidylinositol-mannosyltransferase I complex"/>
    <property type="evidence" value="ECO:0007669"/>
    <property type="project" value="TreeGrafter"/>
</dbReference>
<dbReference type="EMBL" id="JALLKP010000001">
    <property type="protein sequence ID" value="KAK2198465.1"/>
    <property type="molecule type" value="Genomic_DNA"/>
</dbReference>
<evidence type="ECO:0000256" key="5">
    <source>
        <dbReference type="ARBA" id="ARBA00022676"/>
    </source>
</evidence>
<dbReference type="GeneID" id="94335778"/>
<dbReference type="EMBL" id="JALLKP010000136">
    <property type="protein sequence ID" value="KAK2194392.1"/>
    <property type="molecule type" value="Genomic_DNA"/>
</dbReference>
<keyword evidence="7 12" id="KW-0812">Transmembrane</keyword>
<accession>A0AAD9PGH7</accession>
<evidence type="ECO:0000256" key="3">
    <source>
        <dbReference type="ARBA" id="ARBA00011071"/>
    </source>
</evidence>
<keyword evidence="6" id="KW-0808">Transferase</keyword>
<dbReference type="PANTHER" id="PTHR12886">
    <property type="entry name" value="PIG-M MANNOSYLTRANSFERASE"/>
    <property type="match status" value="1"/>
</dbReference>
<dbReference type="PANTHER" id="PTHR12886:SF0">
    <property type="entry name" value="GPI MANNOSYLTRANSFERASE 1"/>
    <property type="match status" value="1"/>
</dbReference>
<reference evidence="13" key="1">
    <citation type="journal article" date="2023" name="Nat. Microbiol.">
        <title>Babesia duncani multi-omics identifies virulence factors and drug targets.</title>
        <authorList>
            <person name="Singh P."/>
            <person name="Lonardi S."/>
            <person name="Liang Q."/>
            <person name="Vydyam P."/>
            <person name="Khabirova E."/>
            <person name="Fang T."/>
            <person name="Gihaz S."/>
            <person name="Thekkiniath J."/>
            <person name="Munshi M."/>
            <person name="Abel S."/>
            <person name="Ciampossin L."/>
            <person name="Batugedara G."/>
            <person name="Gupta M."/>
            <person name="Lu X.M."/>
            <person name="Lenz T."/>
            <person name="Chakravarty S."/>
            <person name="Cornillot E."/>
            <person name="Hu Y."/>
            <person name="Ma W."/>
            <person name="Gonzalez L.M."/>
            <person name="Sanchez S."/>
            <person name="Estrada K."/>
            <person name="Sanchez-Flores A."/>
            <person name="Montero E."/>
            <person name="Harb O.S."/>
            <person name="Le Roch K.G."/>
            <person name="Mamoun C.B."/>
        </authorList>
    </citation>
    <scope>NUCLEOTIDE SEQUENCE</scope>
    <source>
        <strain evidence="13">WA1</strain>
    </source>
</reference>
<evidence type="ECO:0000256" key="1">
    <source>
        <dbReference type="ARBA" id="ARBA00004477"/>
    </source>
</evidence>
<dbReference type="RefSeq" id="XP_067805307.1">
    <property type="nucleotide sequence ID" value="XM_067946516.1"/>
</dbReference>
<evidence type="ECO:0000256" key="10">
    <source>
        <dbReference type="ARBA" id="ARBA00023136"/>
    </source>
</evidence>
<dbReference type="InterPro" id="IPR007704">
    <property type="entry name" value="PIG-M"/>
</dbReference>
<dbReference type="GO" id="GO:0004376">
    <property type="term" value="F:GPI mannosyltransferase activity"/>
    <property type="evidence" value="ECO:0007669"/>
    <property type="project" value="InterPro"/>
</dbReference>
<evidence type="ECO:0000256" key="9">
    <source>
        <dbReference type="ARBA" id="ARBA00022989"/>
    </source>
</evidence>
<feature type="transmembrane region" description="Helical" evidence="12">
    <location>
        <begin position="24"/>
        <end position="42"/>
    </location>
</feature>